<dbReference type="AlphaFoldDB" id="A0AAV4WBV1"/>
<feature type="region of interest" description="Disordered" evidence="1">
    <location>
        <begin position="13"/>
        <end position="68"/>
    </location>
</feature>
<accession>A0AAV4WBV1</accession>
<organism evidence="2 3">
    <name type="scientific">Caerostris extrusa</name>
    <name type="common">Bark spider</name>
    <name type="synonym">Caerostris bankana</name>
    <dbReference type="NCBI Taxonomy" id="172846"/>
    <lineage>
        <taxon>Eukaryota</taxon>
        <taxon>Metazoa</taxon>
        <taxon>Ecdysozoa</taxon>
        <taxon>Arthropoda</taxon>
        <taxon>Chelicerata</taxon>
        <taxon>Arachnida</taxon>
        <taxon>Araneae</taxon>
        <taxon>Araneomorphae</taxon>
        <taxon>Entelegynae</taxon>
        <taxon>Araneoidea</taxon>
        <taxon>Araneidae</taxon>
        <taxon>Caerostris</taxon>
    </lineage>
</organism>
<comment type="caution">
    <text evidence="2">The sequence shown here is derived from an EMBL/GenBank/DDBJ whole genome shotgun (WGS) entry which is preliminary data.</text>
</comment>
<gene>
    <name evidence="2" type="ORF">CEXT_398621</name>
</gene>
<evidence type="ECO:0000313" key="2">
    <source>
        <dbReference type="EMBL" id="GIY80292.1"/>
    </source>
</evidence>
<evidence type="ECO:0000313" key="3">
    <source>
        <dbReference type="Proteomes" id="UP001054945"/>
    </source>
</evidence>
<name>A0AAV4WBV1_CAEEX</name>
<dbReference type="Proteomes" id="UP001054945">
    <property type="component" value="Unassembled WGS sequence"/>
</dbReference>
<dbReference type="EMBL" id="BPLR01015990">
    <property type="protein sequence ID" value="GIY80292.1"/>
    <property type="molecule type" value="Genomic_DNA"/>
</dbReference>
<protein>
    <submittedName>
        <fullName evidence="2">Uncharacterized protein</fullName>
    </submittedName>
</protein>
<feature type="compositionally biased region" description="Polar residues" evidence="1">
    <location>
        <begin position="15"/>
        <end position="32"/>
    </location>
</feature>
<reference evidence="2 3" key="1">
    <citation type="submission" date="2021-06" db="EMBL/GenBank/DDBJ databases">
        <title>Caerostris extrusa draft genome.</title>
        <authorList>
            <person name="Kono N."/>
            <person name="Arakawa K."/>
        </authorList>
    </citation>
    <scope>NUCLEOTIDE SEQUENCE [LARGE SCALE GENOMIC DNA]</scope>
</reference>
<sequence>MSMFCRSTAAALSKMGQSARVSRTLGDDSSQPRLGHYSSPCGAFPSGYHSGRPRLRSFRKESSSMSLG</sequence>
<keyword evidence="3" id="KW-1185">Reference proteome</keyword>
<proteinExistence type="predicted"/>
<evidence type="ECO:0000256" key="1">
    <source>
        <dbReference type="SAM" id="MobiDB-lite"/>
    </source>
</evidence>